<dbReference type="Gene3D" id="3.15.20.10">
    <property type="entry name" value="Bactericidal permeability-increasing protein, domain 2"/>
    <property type="match status" value="1"/>
</dbReference>
<dbReference type="SUPFAM" id="SSF55394">
    <property type="entry name" value="Bactericidal permeability-increasing protein, BPI"/>
    <property type="match status" value="1"/>
</dbReference>
<dbReference type="EMBL" id="BTRK01000004">
    <property type="protein sequence ID" value="GMR47032.1"/>
    <property type="molecule type" value="Genomic_DNA"/>
</dbReference>
<dbReference type="Proteomes" id="UP001328107">
    <property type="component" value="Unassembled WGS sequence"/>
</dbReference>
<reference evidence="3" key="1">
    <citation type="submission" date="2022-10" db="EMBL/GenBank/DDBJ databases">
        <title>Genome assembly of Pristionchus species.</title>
        <authorList>
            <person name="Yoshida K."/>
            <person name="Sommer R.J."/>
        </authorList>
    </citation>
    <scope>NUCLEOTIDE SEQUENCE [LARGE SCALE GENOMIC DNA]</scope>
    <source>
        <strain evidence="3">RS5460</strain>
    </source>
</reference>
<evidence type="ECO:0000313" key="2">
    <source>
        <dbReference type="EMBL" id="GMR47032.1"/>
    </source>
</evidence>
<evidence type="ECO:0000256" key="1">
    <source>
        <dbReference type="SAM" id="MobiDB-lite"/>
    </source>
</evidence>
<dbReference type="PANTHER" id="PTHR10504">
    <property type="entry name" value="BACTERICIDAL PERMEABILITY-INCREASING BPI PROTEIN-RELATED"/>
    <property type="match status" value="1"/>
</dbReference>
<sequence length="102" mass="11564">PVGRGGTPFGPFLTLFPTRMGDRMVDAIVSDYALNSLLYWAYKCATCRKGAIAVRVGPETPKIGEFLKTSCVRVLLHRSSRRRQQSSEQRRRRVGKRPKIQD</sequence>
<dbReference type="InterPro" id="IPR032942">
    <property type="entry name" value="BPI/LBP/Plunc"/>
</dbReference>
<dbReference type="PANTHER" id="PTHR10504:SF144">
    <property type="entry name" value="BPI1 DOMAIN-CONTAINING PROTEIN"/>
    <property type="match status" value="1"/>
</dbReference>
<name>A0AAN5CME1_9BILA</name>
<proteinExistence type="predicted"/>
<dbReference type="GO" id="GO:0005615">
    <property type="term" value="C:extracellular space"/>
    <property type="evidence" value="ECO:0007669"/>
    <property type="project" value="TreeGrafter"/>
</dbReference>
<dbReference type="InterPro" id="IPR017943">
    <property type="entry name" value="Bactericidal_perm-incr_a/b_dom"/>
</dbReference>
<feature type="non-terminal residue" evidence="2">
    <location>
        <position position="1"/>
    </location>
</feature>
<comment type="caution">
    <text evidence="2">The sequence shown here is derived from an EMBL/GenBank/DDBJ whole genome shotgun (WGS) entry which is preliminary data.</text>
</comment>
<dbReference type="GO" id="GO:0008289">
    <property type="term" value="F:lipid binding"/>
    <property type="evidence" value="ECO:0007669"/>
    <property type="project" value="InterPro"/>
</dbReference>
<organism evidence="2 3">
    <name type="scientific">Pristionchus mayeri</name>
    <dbReference type="NCBI Taxonomy" id="1317129"/>
    <lineage>
        <taxon>Eukaryota</taxon>
        <taxon>Metazoa</taxon>
        <taxon>Ecdysozoa</taxon>
        <taxon>Nematoda</taxon>
        <taxon>Chromadorea</taxon>
        <taxon>Rhabditida</taxon>
        <taxon>Rhabditina</taxon>
        <taxon>Diplogasteromorpha</taxon>
        <taxon>Diplogasteroidea</taxon>
        <taxon>Neodiplogasteridae</taxon>
        <taxon>Pristionchus</taxon>
    </lineage>
</organism>
<accession>A0AAN5CME1</accession>
<keyword evidence="3" id="KW-1185">Reference proteome</keyword>
<feature type="region of interest" description="Disordered" evidence="1">
    <location>
        <begin position="79"/>
        <end position="102"/>
    </location>
</feature>
<gene>
    <name evidence="2" type="ORF">PMAYCL1PPCAC_17222</name>
</gene>
<evidence type="ECO:0000313" key="3">
    <source>
        <dbReference type="Proteomes" id="UP001328107"/>
    </source>
</evidence>
<dbReference type="AlphaFoldDB" id="A0AAN5CME1"/>
<protein>
    <submittedName>
        <fullName evidence="2">Uncharacterized protein</fullName>
    </submittedName>
</protein>